<evidence type="ECO:0008006" key="4">
    <source>
        <dbReference type="Google" id="ProtNLM"/>
    </source>
</evidence>
<feature type="compositionally biased region" description="Gly residues" evidence="1">
    <location>
        <begin position="54"/>
        <end position="64"/>
    </location>
</feature>
<comment type="caution">
    <text evidence="2">The sequence shown here is derived from an EMBL/GenBank/DDBJ whole genome shotgun (WGS) entry which is preliminary data.</text>
</comment>
<organism evidence="2 3">
    <name type="scientific">Cardiocondyla obscurior</name>
    <dbReference type="NCBI Taxonomy" id="286306"/>
    <lineage>
        <taxon>Eukaryota</taxon>
        <taxon>Metazoa</taxon>
        <taxon>Ecdysozoa</taxon>
        <taxon>Arthropoda</taxon>
        <taxon>Hexapoda</taxon>
        <taxon>Insecta</taxon>
        <taxon>Pterygota</taxon>
        <taxon>Neoptera</taxon>
        <taxon>Endopterygota</taxon>
        <taxon>Hymenoptera</taxon>
        <taxon>Apocrita</taxon>
        <taxon>Aculeata</taxon>
        <taxon>Formicoidea</taxon>
        <taxon>Formicidae</taxon>
        <taxon>Myrmicinae</taxon>
        <taxon>Cardiocondyla</taxon>
    </lineage>
</organism>
<feature type="compositionally biased region" description="Basic residues" evidence="1">
    <location>
        <begin position="71"/>
        <end position="83"/>
    </location>
</feature>
<gene>
    <name evidence="2" type="ORF">PUN28_001081</name>
</gene>
<evidence type="ECO:0000313" key="3">
    <source>
        <dbReference type="Proteomes" id="UP001430953"/>
    </source>
</evidence>
<accession>A0AAW2H3B1</accession>
<keyword evidence="3" id="KW-1185">Reference proteome</keyword>
<dbReference type="EMBL" id="JADYXP020000001">
    <property type="protein sequence ID" value="KAL0133888.1"/>
    <property type="molecule type" value="Genomic_DNA"/>
</dbReference>
<proteinExistence type="predicted"/>
<name>A0AAW2H3B1_9HYME</name>
<dbReference type="AlphaFoldDB" id="A0AAW2H3B1"/>
<reference evidence="2 3" key="1">
    <citation type="submission" date="2023-03" db="EMBL/GenBank/DDBJ databases">
        <title>High recombination rates correlate with genetic variation in Cardiocondyla obscurior ants.</title>
        <authorList>
            <person name="Errbii M."/>
        </authorList>
    </citation>
    <scope>NUCLEOTIDE SEQUENCE [LARGE SCALE GENOMIC DNA]</scope>
    <source>
        <strain evidence="2">Alpha-2009</strain>
        <tissue evidence="2">Whole body</tissue>
    </source>
</reference>
<evidence type="ECO:0000256" key="1">
    <source>
        <dbReference type="SAM" id="MobiDB-lite"/>
    </source>
</evidence>
<evidence type="ECO:0000313" key="2">
    <source>
        <dbReference type="EMBL" id="KAL0133888.1"/>
    </source>
</evidence>
<protein>
    <recommendedName>
        <fullName evidence="4">Protein daughterless</fullName>
    </recommendedName>
</protein>
<dbReference type="Proteomes" id="UP001430953">
    <property type="component" value="Unassembled WGS sequence"/>
</dbReference>
<sequence>MAASDDEPMHLYEVFQNCFNKIANKQSEKPGFQTPYGPTIDNGMAYSSSAFGPTAGGPGGGRAGVSGAVAGRRRRAVTVKRKKDNLDGTEGEVVATQHWAGNGSLTPVINVFAAFDRMYPSYRGESICVAPESANDLSVINPSTNM</sequence>
<feature type="region of interest" description="Disordered" evidence="1">
    <location>
        <begin position="49"/>
        <end position="84"/>
    </location>
</feature>